<dbReference type="InterPro" id="IPR001172">
    <property type="entry name" value="FliN_T3SS_HrcQb"/>
</dbReference>
<name>A0AA36LN13_YERMO</name>
<organism evidence="4 5">
    <name type="scientific">Yersinia mollaretii</name>
    <dbReference type="NCBI Taxonomy" id="33060"/>
    <lineage>
        <taxon>Bacteria</taxon>
        <taxon>Pseudomonadati</taxon>
        <taxon>Pseudomonadota</taxon>
        <taxon>Gammaproteobacteria</taxon>
        <taxon>Enterobacterales</taxon>
        <taxon>Yersiniaceae</taxon>
        <taxon>Yersinia</taxon>
    </lineage>
</organism>
<evidence type="ECO:0000313" key="5">
    <source>
        <dbReference type="Proteomes" id="UP000040841"/>
    </source>
</evidence>
<dbReference type="RefSeq" id="WP_072083514.1">
    <property type="nucleotide sequence ID" value="NZ_CABMMJ010000002.1"/>
</dbReference>
<gene>
    <name evidence="4" type="primary">ysaQ</name>
    <name evidence="4" type="ORF">ERS008502_01675</name>
</gene>
<comment type="similarity">
    <text evidence="1">Belongs to the FliN/MopA/SpaO family.</text>
</comment>
<dbReference type="InterPro" id="IPR058805">
    <property type="entry name" value="SpaO_FliMN_C_rel"/>
</dbReference>
<dbReference type="GO" id="GO:0071973">
    <property type="term" value="P:bacterial-type flagellum-dependent cell motility"/>
    <property type="evidence" value="ECO:0007669"/>
    <property type="project" value="InterPro"/>
</dbReference>
<comment type="caution">
    <text evidence="4">The sequence shown here is derived from an EMBL/GenBank/DDBJ whole genome shotgun (WGS) entry which is preliminary data.</text>
</comment>
<dbReference type="EMBL" id="CQBM01000002">
    <property type="protein sequence ID" value="CNH89782.1"/>
    <property type="molecule type" value="Genomic_DNA"/>
</dbReference>
<dbReference type="Pfam" id="PF26304">
    <property type="entry name" value="FliMN_C_rel"/>
    <property type="match status" value="1"/>
</dbReference>
<dbReference type="Gene3D" id="2.30.330.10">
    <property type="entry name" value="SpoA-like"/>
    <property type="match status" value="1"/>
</dbReference>
<accession>A0AA36LN13</accession>
<evidence type="ECO:0000259" key="3">
    <source>
        <dbReference type="Pfam" id="PF26304"/>
    </source>
</evidence>
<dbReference type="Pfam" id="PF01052">
    <property type="entry name" value="FliMN_C"/>
    <property type="match status" value="1"/>
</dbReference>
<feature type="domain" description="Flagellar motor switch protein FliN-like C-terminal" evidence="2">
    <location>
        <begin position="237"/>
        <end position="305"/>
    </location>
</feature>
<sequence>MTLLKIRRLSALQIQVMRWQQRYQPDNSTITPQVGERYFRLQLLSATEKMSALIPVEPWCHFCWPELNSCAWQGLDEPNLIRIFTQQNDGGTFFGGAFRVENIEVVEGGAVNRPWLTVTEPTLGTVLLASPFSQLEAMPAEPKVWPGVTQQVDWVLGYSYISARLLQTLALRDVLCIQQLQLHLMVTGRAVARFQKQQEGVFVVEEMIENVPEAEENLPRLDDVLPENLPRPFDMAGVTVKLTFVLGHSEIPLQELASIQPGAVYELGADKDREVKIYANKQLVAEGELIYIGDGNELGLEVTKLACQGHLES</sequence>
<proteinExistence type="inferred from homology"/>
<reference evidence="4 5" key="1">
    <citation type="submission" date="2015-03" db="EMBL/GenBank/DDBJ databases">
        <authorList>
            <consortium name="Pathogen Informatics"/>
            <person name="Murphy D."/>
        </authorList>
    </citation>
    <scope>NUCLEOTIDE SEQUENCE [LARGE SCALE GENOMIC DNA]</scope>
    <source>
        <strain evidence="4 5">FE82747</strain>
    </source>
</reference>
<dbReference type="AlphaFoldDB" id="A0AA36LN13"/>
<dbReference type="InterPro" id="IPR036429">
    <property type="entry name" value="SpoA-like_sf"/>
</dbReference>
<protein>
    <submittedName>
        <fullName evidence="4">Type III secretion apparatus protein</fullName>
    </submittedName>
</protein>
<evidence type="ECO:0000256" key="1">
    <source>
        <dbReference type="ARBA" id="ARBA00009226"/>
    </source>
</evidence>
<dbReference type="GO" id="GO:0009425">
    <property type="term" value="C:bacterial-type flagellum basal body"/>
    <property type="evidence" value="ECO:0007669"/>
    <property type="project" value="InterPro"/>
</dbReference>
<dbReference type="PRINTS" id="PR00956">
    <property type="entry name" value="FLGMOTORFLIN"/>
</dbReference>
<feature type="domain" description="SpaO FliM/N C-terminal related" evidence="3">
    <location>
        <begin position="148"/>
        <end position="208"/>
    </location>
</feature>
<dbReference type="GO" id="GO:0006935">
    <property type="term" value="P:chemotaxis"/>
    <property type="evidence" value="ECO:0007669"/>
    <property type="project" value="InterPro"/>
</dbReference>
<evidence type="ECO:0000313" key="4">
    <source>
        <dbReference type="EMBL" id="CNH89782.1"/>
    </source>
</evidence>
<dbReference type="GO" id="GO:0003774">
    <property type="term" value="F:cytoskeletal motor activity"/>
    <property type="evidence" value="ECO:0007669"/>
    <property type="project" value="InterPro"/>
</dbReference>
<dbReference type="InterPro" id="IPR001543">
    <property type="entry name" value="FliN-like_C"/>
</dbReference>
<evidence type="ECO:0000259" key="2">
    <source>
        <dbReference type="Pfam" id="PF01052"/>
    </source>
</evidence>
<dbReference type="SUPFAM" id="SSF101801">
    <property type="entry name" value="Surface presentation of antigens (SPOA)"/>
    <property type="match status" value="1"/>
</dbReference>
<dbReference type="Proteomes" id="UP000040841">
    <property type="component" value="Unassembled WGS sequence"/>
</dbReference>